<accession>A0A023X6W5</accession>
<dbReference type="SUPFAM" id="SSF53955">
    <property type="entry name" value="Lysozyme-like"/>
    <property type="match status" value="1"/>
</dbReference>
<keyword evidence="2" id="KW-0732">Signal</keyword>
<reference evidence="4 5" key="1">
    <citation type="submission" date="2014-03" db="EMBL/GenBank/DDBJ databases">
        <title>Complete genome sequence of the Radio-Resistant Rubrobacter radiotolerans RSPS-4.</title>
        <authorList>
            <person name="Egas C.C."/>
            <person name="Barroso C.C."/>
            <person name="Froufe H.J.C."/>
            <person name="Pacheco J.J."/>
            <person name="Albuquerque L.L."/>
            <person name="da Costa M.M.S."/>
        </authorList>
    </citation>
    <scope>NUCLEOTIDE SEQUENCE [LARGE SCALE GENOMIC DNA]</scope>
    <source>
        <strain evidence="4 5">RSPS-4</strain>
    </source>
</reference>
<feature type="coiled-coil region" evidence="1">
    <location>
        <begin position="61"/>
        <end position="109"/>
    </location>
</feature>
<feature type="coiled-coil region" evidence="1">
    <location>
        <begin position="176"/>
        <end position="217"/>
    </location>
</feature>
<dbReference type="eggNOG" id="COG2951">
    <property type="taxonomic scope" value="Bacteria"/>
</dbReference>
<dbReference type="InterPro" id="IPR023346">
    <property type="entry name" value="Lysozyme-like_dom_sf"/>
</dbReference>
<dbReference type="Gene3D" id="1.10.530.10">
    <property type="match status" value="1"/>
</dbReference>
<evidence type="ECO:0000313" key="4">
    <source>
        <dbReference type="EMBL" id="AHY48048.1"/>
    </source>
</evidence>
<evidence type="ECO:0000256" key="1">
    <source>
        <dbReference type="SAM" id="Coils"/>
    </source>
</evidence>
<dbReference type="Pfam" id="PF13406">
    <property type="entry name" value="SLT_2"/>
    <property type="match status" value="1"/>
</dbReference>
<proteinExistence type="predicted"/>
<name>A0A023X6W5_RUBRA</name>
<sequence>MRLSISCFWGVCGALSVTFVAAFLPSAAVVAQERDFEAEVREAESRITSHRGELQANVERLATAGSELQEIQSTLDAASERVLELEGRLEQSRAQLELRQKEREAAEEDYRKGAVRAYQGEGVRDLELVLGGLLGSGDLLDPGLRQSLFGDREDLDSRRKAEEAVRQTVEVISAAESSYNVALEDQSAQLRRLEAERRELEEARLALRESIAGEQADIFRIREEERRVRERIAHMERRQLREAARQAGRPGGGQEVAQRPVEATGATVSAPLNAPTEELFVFPAGTSASGGSATGRERELEIAEQEIVAGDPALVERLPEAEYMRLYREAAAQYGFANDWYILAAIGEIESGHGENLGPSSAGALGPMQFLPSTWVGYGVDGNGDGEANILDPEDAIPAAAGYLKASGAPEDWYAALYAYNHADWYVQKVLALSEGYRELDREGLL</sequence>
<dbReference type="InterPro" id="IPR043426">
    <property type="entry name" value="MltB-like"/>
</dbReference>
<evidence type="ECO:0000259" key="3">
    <source>
        <dbReference type="Pfam" id="PF13406"/>
    </source>
</evidence>
<protein>
    <submittedName>
        <fullName evidence="4">Transglycosylase SLT domain</fullName>
    </submittedName>
</protein>
<dbReference type="Proteomes" id="UP000025229">
    <property type="component" value="Chromosome"/>
</dbReference>
<feature type="domain" description="Transglycosylase SLT" evidence="3">
    <location>
        <begin position="359"/>
        <end position="408"/>
    </location>
</feature>
<dbReference type="CDD" id="cd13399">
    <property type="entry name" value="Slt35-like"/>
    <property type="match status" value="1"/>
</dbReference>
<feature type="chain" id="PRO_5039606173" evidence="2">
    <location>
        <begin position="23"/>
        <end position="446"/>
    </location>
</feature>
<dbReference type="PANTHER" id="PTHR30163">
    <property type="entry name" value="MEMBRANE-BOUND LYTIC MUREIN TRANSGLYCOSYLASE B"/>
    <property type="match status" value="1"/>
</dbReference>
<dbReference type="AlphaFoldDB" id="A0A023X6W5"/>
<dbReference type="HOGENOM" id="CLU_713486_0_0_11"/>
<dbReference type="GO" id="GO:0008933">
    <property type="term" value="F:peptidoglycan lytic transglycosylase activity"/>
    <property type="evidence" value="ECO:0007669"/>
    <property type="project" value="TreeGrafter"/>
</dbReference>
<organism evidence="4 5">
    <name type="scientific">Rubrobacter radiotolerans</name>
    <name type="common">Arthrobacter radiotolerans</name>
    <dbReference type="NCBI Taxonomy" id="42256"/>
    <lineage>
        <taxon>Bacteria</taxon>
        <taxon>Bacillati</taxon>
        <taxon>Actinomycetota</taxon>
        <taxon>Rubrobacteria</taxon>
        <taxon>Rubrobacterales</taxon>
        <taxon>Rubrobacteraceae</taxon>
        <taxon>Rubrobacter</taxon>
    </lineage>
</organism>
<dbReference type="STRING" id="42256.RradSPS_2765"/>
<evidence type="ECO:0000313" key="5">
    <source>
        <dbReference type="Proteomes" id="UP000025229"/>
    </source>
</evidence>
<evidence type="ECO:0000256" key="2">
    <source>
        <dbReference type="SAM" id="SignalP"/>
    </source>
</evidence>
<keyword evidence="1" id="KW-0175">Coiled coil</keyword>
<dbReference type="PANTHER" id="PTHR30163:SF8">
    <property type="entry name" value="LYTIC MUREIN TRANSGLYCOSYLASE"/>
    <property type="match status" value="1"/>
</dbReference>
<dbReference type="GO" id="GO:0009253">
    <property type="term" value="P:peptidoglycan catabolic process"/>
    <property type="evidence" value="ECO:0007669"/>
    <property type="project" value="TreeGrafter"/>
</dbReference>
<gene>
    <name evidence="4" type="ORF">RradSPS_2765</name>
</gene>
<dbReference type="KEGG" id="rrd:RradSPS_2765"/>
<dbReference type="InterPro" id="IPR031304">
    <property type="entry name" value="SLT_2"/>
</dbReference>
<keyword evidence="5" id="KW-1185">Reference proteome</keyword>
<dbReference type="EMBL" id="CP007514">
    <property type="protein sequence ID" value="AHY48048.1"/>
    <property type="molecule type" value="Genomic_DNA"/>
</dbReference>
<feature type="signal peptide" evidence="2">
    <location>
        <begin position="1"/>
        <end position="22"/>
    </location>
</feature>